<keyword evidence="2" id="KW-0472">Membrane</keyword>
<feature type="compositionally biased region" description="Basic and acidic residues" evidence="1">
    <location>
        <begin position="98"/>
        <end position="127"/>
    </location>
</feature>
<keyword evidence="4" id="KW-1185">Reference proteome</keyword>
<evidence type="ECO:0000256" key="1">
    <source>
        <dbReference type="SAM" id="MobiDB-lite"/>
    </source>
</evidence>
<proteinExistence type="predicted"/>
<evidence type="ECO:0000256" key="2">
    <source>
        <dbReference type="SAM" id="Phobius"/>
    </source>
</evidence>
<evidence type="ECO:0000313" key="3">
    <source>
        <dbReference type="EMBL" id="PAV13318.1"/>
    </source>
</evidence>
<feature type="transmembrane region" description="Helical" evidence="2">
    <location>
        <begin position="41"/>
        <end position="58"/>
    </location>
</feature>
<keyword evidence="2" id="KW-0812">Transmembrane</keyword>
<organism evidence="3 4">
    <name type="scientific">Methanosarcina spelaei</name>
    <dbReference type="NCBI Taxonomy" id="1036679"/>
    <lineage>
        <taxon>Archaea</taxon>
        <taxon>Methanobacteriati</taxon>
        <taxon>Methanobacteriota</taxon>
        <taxon>Stenosarchaea group</taxon>
        <taxon>Methanomicrobia</taxon>
        <taxon>Methanosarcinales</taxon>
        <taxon>Methanosarcinaceae</taxon>
        <taxon>Methanosarcina</taxon>
    </lineage>
</organism>
<protein>
    <submittedName>
        <fullName evidence="3">Uncharacterized protein</fullName>
    </submittedName>
</protein>
<comment type="caution">
    <text evidence="3">The sequence shown here is derived from an EMBL/GenBank/DDBJ whole genome shotgun (WGS) entry which is preliminary data.</text>
</comment>
<dbReference type="AlphaFoldDB" id="A0A2A2HVG9"/>
<dbReference type="EMBL" id="LMVP01000101">
    <property type="protein sequence ID" value="PAV13318.1"/>
    <property type="molecule type" value="Genomic_DNA"/>
</dbReference>
<keyword evidence="2" id="KW-1133">Transmembrane helix</keyword>
<dbReference type="Proteomes" id="UP000218164">
    <property type="component" value="Unassembled WGS sequence"/>
</dbReference>
<evidence type="ECO:0000313" key="4">
    <source>
        <dbReference type="Proteomes" id="UP000218164"/>
    </source>
</evidence>
<sequence>MIISLKKLINSLKRMFIFTLVHKQYNKLSTERGDQMKESKIFLFMAFVTMLILFSIIPEVSFATKDCSERGKGNQNKYISEGVRNLSNNNTGDAGDSAIDKERLQINSSVKDRNRTSDYKQEKKPNN</sequence>
<reference evidence="3 4" key="1">
    <citation type="journal article" date="2017" name="BMC Genomics">
        <title>Genomic analysis of methanogenic archaea reveals a shift towards energy conservation.</title>
        <authorList>
            <person name="Gilmore S.P."/>
            <person name="Henske J.K."/>
            <person name="Sexton J.A."/>
            <person name="Solomon K.V."/>
            <person name="Seppala S."/>
            <person name="Yoo J.I."/>
            <person name="Huyett L.M."/>
            <person name="Pressman A."/>
            <person name="Cogan J.Z."/>
            <person name="Kivenson V."/>
            <person name="Peng X."/>
            <person name="Tan Y."/>
            <person name="Valentine D.L."/>
            <person name="O'Malley M.A."/>
        </authorList>
    </citation>
    <scope>NUCLEOTIDE SEQUENCE [LARGE SCALE GENOMIC DNA]</scope>
    <source>
        <strain evidence="3 4">MC-15</strain>
    </source>
</reference>
<feature type="region of interest" description="Disordered" evidence="1">
    <location>
        <begin position="66"/>
        <end position="127"/>
    </location>
</feature>
<accession>A0A2A2HVG9</accession>
<name>A0A2A2HVG9_9EURY</name>
<gene>
    <name evidence="3" type="ORF">ASJ81_04925</name>
</gene>